<reference evidence="16" key="2">
    <citation type="submission" date="2025-09" db="UniProtKB">
        <authorList>
            <consortium name="Ensembl"/>
        </authorList>
    </citation>
    <scope>IDENTIFICATION</scope>
</reference>
<sequence>WYGYSREEGVLLQYSNDGGITWGLIAEMYFTDFTKPRFVHYELPLASKTPSTRFRWWQPLHSGEGYDQWAIDDVIILSERENFHIFVIVVLCLNENNLSFVHHRTFMKNQIYQSFFPLPQLNIGCESEFSASAPVLLQYSHDAGRTWALVREGCYPGTPGVGVLFTCNIHLYSKTRFRWFQESSLYRDAPPFALDGVYISEPCPNHCGGHGDCISGVCFCDMGYTGTANTHKCKLTEGFEGKLSPLWQSLIGGQIGGGCGIIGEGKALYFNSPGRREARTVPLDTTNTRLILVQFYIRIGSKSLGPTCTRPRSRNEGVIVQFSTNNGIQWQFLRELDFSSFLEPQVVTIELPSAAKAPYTVFRWWQPQQVVSLCFQDKFDGSSPLRHNWYRIQGGEVTIDCLSLDTVLTFNSEAIDSELIKYFELSMGCSKSTSFSHGVRLEYSTDCGRHWTLLTPECVPPAIGCAAYTQSSVYTSTQHKHWRRITVYLPSHYKIYFSSPRTRFRWIQTHFTPGAEGWALDNVLLAPGCPWMCSGHVQLLFTYLFISVLFFVTITKYCLNTTAVTRVTEGRWSAHAGHKRLGLVQCSVKHFNSLNLLKGVLTPNTTALCRFVQFFLRLGCGKAAPDPRSQPVLLQFSVDGGLTWGLLQEFLFSNSSNQARLVALEIPLRARTSSTRLRWWQPSESGHFYSPWVIDQVKTGANASLYTCVRVRARACIYTHTHICGNNIVLFQLVVGGSASGWGPLEDDFSSIDGRSWLLHPGGTRMPVCGSEGPAFAFIEKSNTRYAVTTDISLGQDAFIQFDFSASCSVTSSCYCK</sequence>
<dbReference type="InterPro" id="IPR049419">
    <property type="entry name" value="Reelin_subrepeat-B"/>
</dbReference>
<dbReference type="Ensembl" id="ENSPMGT00000007435.1">
    <property type="protein sequence ID" value="ENSPMGP00000006995.1"/>
    <property type="gene ID" value="ENSPMGG00000005832.1"/>
</dbReference>
<evidence type="ECO:0000256" key="8">
    <source>
        <dbReference type="ARBA" id="ARBA00022825"/>
    </source>
</evidence>
<dbReference type="Gene3D" id="2.60.120.260">
    <property type="entry name" value="Galactose-binding domain-like"/>
    <property type="match status" value="6"/>
</dbReference>
<dbReference type="FunFam" id="2.60.120.260:FF:000041">
    <property type="entry name" value="Reelin"/>
    <property type="match status" value="1"/>
</dbReference>
<keyword evidence="10" id="KW-0106">Calcium</keyword>
<evidence type="ECO:0000256" key="6">
    <source>
        <dbReference type="ARBA" id="ARBA00022723"/>
    </source>
</evidence>
<keyword evidence="3" id="KW-0964">Secreted</keyword>
<evidence type="ECO:0000256" key="10">
    <source>
        <dbReference type="ARBA" id="ARBA00022837"/>
    </source>
</evidence>
<evidence type="ECO:0000256" key="13">
    <source>
        <dbReference type="ARBA" id="ARBA00023900"/>
    </source>
</evidence>
<dbReference type="GO" id="GO:0007155">
    <property type="term" value="P:cell adhesion"/>
    <property type="evidence" value="ECO:0007669"/>
    <property type="project" value="UniProtKB-KW"/>
</dbReference>
<evidence type="ECO:0000256" key="11">
    <source>
        <dbReference type="ARBA" id="ARBA00022889"/>
    </source>
</evidence>
<evidence type="ECO:0000256" key="1">
    <source>
        <dbReference type="ARBA" id="ARBA00004498"/>
    </source>
</evidence>
<dbReference type="Pfam" id="PF21471">
    <property type="entry name" value="Reelin_subrepeat-B"/>
    <property type="match status" value="6"/>
</dbReference>
<comment type="subcellular location">
    <subcellularLocation>
        <location evidence="1">Secreted</location>
        <location evidence="1">Extracellular space</location>
        <location evidence="1">Extracellular matrix</location>
    </subcellularLocation>
</comment>
<keyword evidence="4" id="KW-0272">Extracellular matrix</keyword>
<dbReference type="GO" id="GO:0046872">
    <property type="term" value="F:metal ion binding"/>
    <property type="evidence" value="ECO:0007669"/>
    <property type="project" value="UniProtKB-KW"/>
</dbReference>
<dbReference type="SUPFAM" id="SSF50939">
    <property type="entry name" value="Sialidases"/>
    <property type="match status" value="1"/>
</dbReference>
<reference evidence="16" key="1">
    <citation type="submission" date="2025-08" db="UniProtKB">
        <authorList>
            <consortium name="Ensembl"/>
        </authorList>
    </citation>
    <scope>IDENTIFICATION</scope>
</reference>
<dbReference type="STRING" id="409849.ENSPMGP00000006995"/>
<keyword evidence="5" id="KW-0645">Protease</keyword>
<keyword evidence="6" id="KW-0479">Metal-binding</keyword>
<dbReference type="GO" id="GO:0005615">
    <property type="term" value="C:extracellular space"/>
    <property type="evidence" value="ECO:0007669"/>
    <property type="project" value="TreeGrafter"/>
</dbReference>
<keyword evidence="8" id="KW-0720">Serine protease</keyword>
<dbReference type="Pfam" id="PF23106">
    <property type="entry name" value="EGF_Teneurin"/>
    <property type="match status" value="1"/>
</dbReference>
<comment type="function">
    <text evidence="15">Extracellular matrix serine protease secreted by pioneer neurons that plays a role in layering of neurons in the cerebral cortex and cerebellum by coordinating cell positioning during neurodevelopment. Regulates microtubule function in neurons and neuronal migration. Binding to the extracellular domains of lipoprotein receptors VLDLR and LRP8/APOER2 induces tyrosine phosphorylation of DAB1 and modulation of TAU phosphorylation. Affects migration of sympathetic preganglionic neurons in the spinal cord, where it seems to act as a barrier to neuronal migration. Enzymatic activity is important for the modulation of cell adhesion.</text>
</comment>
<evidence type="ECO:0000256" key="15">
    <source>
        <dbReference type="ARBA" id="ARBA00046064"/>
    </source>
</evidence>
<evidence type="ECO:0000256" key="9">
    <source>
        <dbReference type="ARBA" id="ARBA00022833"/>
    </source>
</evidence>
<dbReference type="GO" id="GO:0043005">
    <property type="term" value="C:neuron projection"/>
    <property type="evidence" value="ECO:0007669"/>
    <property type="project" value="TreeGrafter"/>
</dbReference>
<dbReference type="InterPro" id="IPR036278">
    <property type="entry name" value="Sialidase_sf"/>
</dbReference>
<keyword evidence="7" id="KW-0378">Hydrolase</keyword>
<evidence type="ECO:0000313" key="16">
    <source>
        <dbReference type="Ensembl" id="ENSPMGP00000006995.1"/>
    </source>
</evidence>
<evidence type="ECO:0000256" key="14">
    <source>
        <dbReference type="ARBA" id="ARBA00044961"/>
    </source>
</evidence>
<accession>A0A3B3ZR49</accession>
<dbReference type="GO" id="GO:0006508">
    <property type="term" value="P:proteolysis"/>
    <property type="evidence" value="ECO:0007669"/>
    <property type="project" value="UniProtKB-KW"/>
</dbReference>
<keyword evidence="11" id="KW-0130">Cell adhesion</keyword>
<dbReference type="Proteomes" id="UP000261520">
    <property type="component" value="Unplaced"/>
</dbReference>
<dbReference type="AlphaFoldDB" id="A0A3B3ZR49"/>
<dbReference type="InterPro" id="IPR034968">
    <property type="entry name" value="Reelin"/>
</dbReference>
<proteinExistence type="inferred from homology"/>
<name>A0A3B3ZR49_9GOBI</name>
<dbReference type="GO" id="GO:0001764">
    <property type="term" value="P:neuron migration"/>
    <property type="evidence" value="ECO:0007669"/>
    <property type="project" value="InterPro"/>
</dbReference>
<evidence type="ECO:0000256" key="7">
    <source>
        <dbReference type="ARBA" id="ARBA00022801"/>
    </source>
</evidence>
<protein>
    <recommendedName>
        <fullName evidence="13">Reelin</fullName>
    </recommendedName>
</protein>
<keyword evidence="2" id="KW-0217">Developmental protein</keyword>
<evidence type="ECO:0000256" key="3">
    <source>
        <dbReference type="ARBA" id="ARBA00022525"/>
    </source>
</evidence>
<comment type="subunit">
    <text evidence="14">Oligomer of disulfide-linked homodimers.</text>
</comment>
<dbReference type="GO" id="GO:0008236">
    <property type="term" value="F:serine-type peptidase activity"/>
    <property type="evidence" value="ECO:0007669"/>
    <property type="project" value="UniProtKB-KW"/>
</dbReference>
<dbReference type="PANTHER" id="PTHR11841">
    <property type="entry name" value="REELIN"/>
    <property type="match status" value="1"/>
</dbReference>
<evidence type="ECO:0000256" key="2">
    <source>
        <dbReference type="ARBA" id="ARBA00022473"/>
    </source>
</evidence>
<organism evidence="16 17">
    <name type="scientific">Periophthalmus magnuspinnatus</name>
    <dbReference type="NCBI Taxonomy" id="409849"/>
    <lineage>
        <taxon>Eukaryota</taxon>
        <taxon>Metazoa</taxon>
        <taxon>Chordata</taxon>
        <taxon>Craniata</taxon>
        <taxon>Vertebrata</taxon>
        <taxon>Euteleostomi</taxon>
        <taxon>Actinopterygii</taxon>
        <taxon>Neopterygii</taxon>
        <taxon>Teleostei</taxon>
        <taxon>Neoteleostei</taxon>
        <taxon>Acanthomorphata</taxon>
        <taxon>Gobiaria</taxon>
        <taxon>Gobiiformes</taxon>
        <taxon>Gobioidei</taxon>
        <taxon>Gobiidae</taxon>
        <taxon>Oxudercinae</taxon>
        <taxon>Periophthalmus</taxon>
    </lineage>
</organism>
<evidence type="ECO:0000256" key="12">
    <source>
        <dbReference type="ARBA" id="ARBA00023773"/>
    </source>
</evidence>
<dbReference type="GO" id="GO:0070325">
    <property type="term" value="F:lipoprotein particle receptor binding"/>
    <property type="evidence" value="ECO:0007669"/>
    <property type="project" value="InterPro"/>
</dbReference>
<evidence type="ECO:0000313" key="17">
    <source>
        <dbReference type="Proteomes" id="UP000261520"/>
    </source>
</evidence>
<keyword evidence="9" id="KW-0862">Zinc</keyword>
<evidence type="ECO:0000256" key="5">
    <source>
        <dbReference type="ARBA" id="ARBA00022670"/>
    </source>
</evidence>
<dbReference type="PANTHER" id="PTHR11841:SF1">
    <property type="entry name" value="REELIN"/>
    <property type="match status" value="1"/>
</dbReference>
<keyword evidence="17" id="KW-1185">Reference proteome</keyword>
<evidence type="ECO:0000256" key="4">
    <source>
        <dbReference type="ARBA" id="ARBA00022530"/>
    </source>
</evidence>
<comment type="similarity">
    <text evidence="12">Belongs to the reelin family.</text>
</comment>
<dbReference type="GO" id="GO:0007417">
    <property type="term" value="P:central nervous system development"/>
    <property type="evidence" value="ECO:0007669"/>
    <property type="project" value="InterPro"/>
</dbReference>